<proteinExistence type="predicted"/>
<evidence type="ECO:0000256" key="6">
    <source>
        <dbReference type="ARBA" id="ARBA00023004"/>
    </source>
</evidence>
<dbReference type="InterPro" id="IPR012286">
    <property type="entry name" value="Tetrahaem_cytochrome"/>
</dbReference>
<dbReference type="InterPro" id="IPR036280">
    <property type="entry name" value="Multihaem_cyt_sf"/>
</dbReference>
<comment type="subcellular location">
    <subcellularLocation>
        <location evidence="1">Cell envelope</location>
    </subcellularLocation>
</comment>
<gene>
    <name evidence="10" type="ORF">DW787_07330</name>
</gene>
<evidence type="ECO:0000256" key="5">
    <source>
        <dbReference type="ARBA" id="ARBA00022982"/>
    </source>
</evidence>
<keyword evidence="8" id="KW-0472">Membrane</keyword>
<feature type="region of interest" description="Disordered" evidence="7">
    <location>
        <begin position="1"/>
        <end position="21"/>
    </location>
</feature>
<dbReference type="Pfam" id="PF14537">
    <property type="entry name" value="Cytochrom_c3_2"/>
    <property type="match status" value="1"/>
</dbReference>
<accession>A0A414FV43</accession>
<evidence type="ECO:0000256" key="7">
    <source>
        <dbReference type="SAM" id="MobiDB-lite"/>
    </source>
</evidence>
<evidence type="ECO:0000259" key="9">
    <source>
        <dbReference type="Pfam" id="PF14537"/>
    </source>
</evidence>
<dbReference type="Proteomes" id="UP000286050">
    <property type="component" value="Unassembled WGS sequence"/>
</dbReference>
<keyword evidence="2" id="KW-0813">Transport</keyword>
<keyword evidence="5" id="KW-0249">Electron transport</keyword>
<keyword evidence="3" id="KW-0349">Heme</keyword>
<keyword evidence="8" id="KW-1133">Transmembrane helix</keyword>
<protein>
    <recommendedName>
        <fullName evidence="9">Tetrahaem cytochrome domain-containing protein</fullName>
    </recommendedName>
</protein>
<evidence type="ECO:0000256" key="8">
    <source>
        <dbReference type="SAM" id="Phobius"/>
    </source>
</evidence>
<feature type="transmembrane region" description="Helical" evidence="8">
    <location>
        <begin position="29"/>
        <end position="49"/>
    </location>
</feature>
<keyword evidence="6" id="KW-0408">Iron</keyword>
<keyword evidence="8" id="KW-0812">Transmembrane</keyword>
<name>A0A414FV43_9ACTN</name>
<evidence type="ECO:0000256" key="1">
    <source>
        <dbReference type="ARBA" id="ARBA00004196"/>
    </source>
</evidence>
<evidence type="ECO:0000256" key="4">
    <source>
        <dbReference type="ARBA" id="ARBA00022723"/>
    </source>
</evidence>
<evidence type="ECO:0000313" key="10">
    <source>
        <dbReference type="EMBL" id="RHD54847.1"/>
    </source>
</evidence>
<dbReference type="GO" id="GO:0030313">
    <property type="term" value="C:cell envelope"/>
    <property type="evidence" value="ECO:0007669"/>
    <property type="project" value="UniProtKB-SubCell"/>
</dbReference>
<evidence type="ECO:0000313" key="11">
    <source>
        <dbReference type="Proteomes" id="UP000286050"/>
    </source>
</evidence>
<sequence>MADETKETNVAETASETPKKKRDWKGKRLPIVIAAVVAVTVLGVAGWAWRATPGYCDALCHSTMGKYYDTFENQTDSLAFAHKGVVNGKCLDCHENTLGTSVRMAQSQLTGNHETPLAKVTYINEFCLQSGCHAGAGIMPGASESSTKDLAFDPHSDFHGVQQCNSCHRMHDQSVFTCAGCHQVGAWEGEGGIPEGWTKQDLGDGQQGAVPDGWTTPFLFEAAE</sequence>
<dbReference type="Gene3D" id="1.10.1130.10">
    <property type="entry name" value="Flavocytochrome C3, Chain A"/>
    <property type="match status" value="1"/>
</dbReference>
<comment type="caution">
    <text evidence="10">The sequence shown here is derived from an EMBL/GenBank/DDBJ whole genome shotgun (WGS) entry which is preliminary data.</text>
</comment>
<evidence type="ECO:0000256" key="2">
    <source>
        <dbReference type="ARBA" id="ARBA00022448"/>
    </source>
</evidence>
<reference evidence="10 11" key="1">
    <citation type="submission" date="2018-08" db="EMBL/GenBank/DDBJ databases">
        <title>A genome reference for cultivated species of the human gut microbiota.</title>
        <authorList>
            <person name="Zou Y."/>
            <person name="Xue W."/>
            <person name="Luo G."/>
        </authorList>
    </citation>
    <scope>NUCLEOTIDE SEQUENCE [LARGE SCALE GENOMIC DNA]</scope>
    <source>
        <strain evidence="10 11">AM30-5LB</strain>
    </source>
</reference>
<organism evidence="10 11">
    <name type="scientific">Collinsella intestinalis</name>
    <dbReference type="NCBI Taxonomy" id="147207"/>
    <lineage>
        <taxon>Bacteria</taxon>
        <taxon>Bacillati</taxon>
        <taxon>Actinomycetota</taxon>
        <taxon>Coriobacteriia</taxon>
        <taxon>Coriobacteriales</taxon>
        <taxon>Coriobacteriaceae</taxon>
        <taxon>Collinsella</taxon>
    </lineage>
</organism>
<dbReference type="GO" id="GO:0046872">
    <property type="term" value="F:metal ion binding"/>
    <property type="evidence" value="ECO:0007669"/>
    <property type="project" value="UniProtKB-KW"/>
</dbReference>
<dbReference type="RefSeq" id="WP_118272278.1">
    <property type="nucleotide sequence ID" value="NZ_QSJI01000007.1"/>
</dbReference>
<evidence type="ECO:0000256" key="3">
    <source>
        <dbReference type="ARBA" id="ARBA00022617"/>
    </source>
</evidence>
<dbReference type="SUPFAM" id="SSF48695">
    <property type="entry name" value="Multiheme cytochromes"/>
    <property type="match status" value="1"/>
</dbReference>
<dbReference type="AlphaFoldDB" id="A0A414FV43"/>
<dbReference type="EMBL" id="QSJI01000007">
    <property type="protein sequence ID" value="RHD54847.1"/>
    <property type="molecule type" value="Genomic_DNA"/>
</dbReference>
<feature type="domain" description="Tetrahaem cytochrome" evidence="9">
    <location>
        <begin position="119"/>
        <end position="183"/>
    </location>
</feature>
<keyword evidence="4" id="KW-0479">Metal-binding</keyword>